<dbReference type="RefSeq" id="WP_133869672.1">
    <property type="nucleotide sequence ID" value="NZ_SOAU01000001.1"/>
</dbReference>
<dbReference type="SUPFAM" id="SSF160935">
    <property type="entry name" value="VPA0735-like"/>
    <property type="match status" value="1"/>
</dbReference>
<dbReference type="InterPro" id="IPR037049">
    <property type="entry name" value="DUF1214_C_sf"/>
</dbReference>
<evidence type="ECO:0000259" key="1">
    <source>
        <dbReference type="Pfam" id="PF06742"/>
    </source>
</evidence>
<dbReference type="InterPro" id="IPR010621">
    <property type="entry name" value="DUF1214"/>
</dbReference>
<dbReference type="Pfam" id="PF06863">
    <property type="entry name" value="DUF1254"/>
    <property type="match status" value="1"/>
</dbReference>
<sequence length="308" mass="33542">MPVDVTVENFARAESDTAIRKVAGAVGLNTWVHLRRPTPIDRQDVIRMNYDTLYSSAVLDLAEPATVVMPETGGRYQSLHVIDQDHYSFAFTEPGEYELSQDRVGTRYAYLIVRTFLDPADVAATNALQDGLRIEGGGSGALDLPDWDLEQLSIARDALNTLAKLGISNEGGFGAKGDVDPIKHLVMAAAGWGGMPLQNTFAVLGSVERNDGTPHLVTVRDVPVRAFWSAIVYDADGFIPENDQGVYSYNNVTATPDPDGSITIRFGGDPNLGNVIPVSEGWNYVVRMYEPEPEILDGSWTFPEIVPA</sequence>
<dbReference type="Proteomes" id="UP000294558">
    <property type="component" value="Unassembled WGS sequence"/>
</dbReference>
<evidence type="ECO:0000313" key="4">
    <source>
        <dbReference type="Proteomes" id="UP000294558"/>
    </source>
</evidence>
<accession>A0A4R7I2E1</accession>
<feature type="domain" description="DUF1214" evidence="1">
    <location>
        <begin position="219"/>
        <end position="292"/>
    </location>
</feature>
<dbReference type="AlphaFoldDB" id="A0A4R7I2E1"/>
<organism evidence="3 4">
    <name type="scientific">Ilumatobacter fluminis</name>
    <dbReference type="NCBI Taxonomy" id="467091"/>
    <lineage>
        <taxon>Bacteria</taxon>
        <taxon>Bacillati</taxon>
        <taxon>Actinomycetota</taxon>
        <taxon>Acidimicrobiia</taxon>
        <taxon>Acidimicrobiales</taxon>
        <taxon>Ilumatobacteraceae</taxon>
        <taxon>Ilumatobacter</taxon>
    </lineage>
</organism>
<dbReference type="PANTHER" id="PTHR36509:SF2">
    <property type="entry name" value="BLL3101 PROTEIN"/>
    <property type="match status" value="1"/>
</dbReference>
<dbReference type="Pfam" id="PF06742">
    <property type="entry name" value="DUF1214"/>
    <property type="match status" value="1"/>
</dbReference>
<evidence type="ECO:0000313" key="3">
    <source>
        <dbReference type="EMBL" id="TDT17380.1"/>
    </source>
</evidence>
<feature type="domain" description="DUF1254" evidence="2">
    <location>
        <begin position="29"/>
        <end position="89"/>
    </location>
</feature>
<dbReference type="OrthoDB" id="40820at2"/>
<proteinExistence type="predicted"/>
<dbReference type="InterPro" id="IPR010679">
    <property type="entry name" value="DUF1254"/>
</dbReference>
<dbReference type="PANTHER" id="PTHR36509">
    <property type="entry name" value="BLL3101 PROTEIN"/>
    <property type="match status" value="1"/>
</dbReference>
<dbReference type="Gene3D" id="2.60.40.1610">
    <property type="entry name" value="Domain of unknown function DUF1254"/>
    <property type="match status" value="1"/>
</dbReference>
<dbReference type="InterPro" id="IPR037050">
    <property type="entry name" value="DUF1254_sf"/>
</dbReference>
<comment type="caution">
    <text evidence="3">The sequence shown here is derived from an EMBL/GenBank/DDBJ whole genome shotgun (WGS) entry which is preliminary data.</text>
</comment>
<dbReference type="EMBL" id="SOAU01000001">
    <property type="protein sequence ID" value="TDT17380.1"/>
    <property type="molecule type" value="Genomic_DNA"/>
</dbReference>
<protein>
    <submittedName>
        <fullName evidence="3">Uncharacterized protein DUF1254</fullName>
    </submittedName>
</protein>
<evidence type="ECO:0000259" key="2">
    <source>
        <dbReference type="Pfam" id="PF06863"/>
    </source>
</evidence>
<name>A0A4R7I2E1_9ACTN</name>
<reference evidence="3 4" key="1">
    <citation type="submission" date="2019-03" db="EMBL/GenBank/DDBJ databases">
        <title>Sequencing the genomes of 1000 actinobacteria strains.</title>
        <authorList>
            <person name="Klenk H.-P."/>
        </authorList>
    </citation>
    <scope>NUCLEOTIDE SEQUENCE [LARGE SCALE GENOMIC DNA]</scope>
    <source>
        <strain evidence="3 4">DSM 18936</strain>
    </source>
</reference>
<gene>
    <name evidence="3" type="ORF">BDK89_2988</name>
</gene>
<dbReference type="Gene3D" id="2.60.120.600">
    <property type="entry name" value="Domain of unknown function DUF1214, C-terminal domain"/>
    <property type="match status" value="1"/>
</dbReference>
<keyword evidence="4" id="KW-1185">Reference proteome</keyword>